<keyword evidence="3" id="KW-1185">Reference proteome</keyword>
<dbReference type="Proteomes" id="UP001139308">
    <property type="component" value="Unassembled WGS sequence"/>
</dbReference>
<reference evidence="2" key="1">
    <citation type="submission" date="2022-01" db="EMBL/GenBank/DDBJ databases">
        <title>Genome sequence and assembly of Parabukholderia sp. RG36.</title>
        <authorList>
            <person name="Chhetri G."/>
        </authorList>
    </citation>
    <scope>NUCLEOTIDE SEQUENCE</scope>
    <source>
        <strain evidence="2">RG36</strain>
    </source>
</reference>
<keyword evidence="1" id="KW-1133">Transmembrane helix</keyword>
<protein>
    <recommendedName>
        <fullName evidence="4">Type IV pilus assembly protein PilN</fullName>
    </recommendedName>
</protein>
<evidence type="ECO:0008006" key="4">
    <source>
        <dbReference type="Google" id="ProtNLM"/>
    </source>
</evidence>
<gene>
    <name evidence="2" type="ORF">L5014_24170</name>
</gene>
<dbReference type="EMBL" id="JAKLJA010000024">
    <property type="protein sequence ID" value="MCG5076429.1"/>
    <property type="molecule type" value="Genomic_DNA"/>
</dbReference>
<feature type="transmembrane region" description="Helical" evidence="1">
    <location>
        <begin position="50"/>
        <end position="70"/>
    </location>
</feature>
<proteinExistence type="predicted"/>
<dbReference type="AlphaFoldDB" id="A0A9X1RWM6"/>
<sequence>MSAAEGIVHAAPAGERKQSAVPGAWDGGFNLLPWRPGAMRRLRRRRAFEWLAALIVGGACGSVVAGWQLLERNRVEARREVVDRQLARLGAPLALARKLAREADARRAARSEAQQRAQPLAHVFALVGALSQARTAGVVLEQLAQRAEETELHASAIDEAAAAAWLARLHALPGIEAVHVRELKRAPEAALMRERAPRGGPRGARGAPIQVVVRLAWKGAAANAASTMRSVGAKGAK</sequence>
<evidence type="ECO:0000313" key="3">
    <source>
        <dbReference type="Proteomes" id="UP001139308"/>
    </source>
</evidence>
<dbReference type="RefSeq" id="WP_238466317.1">
    <property type="nucleotide sequence ID" value="NZ_JAKLJA010000024.1"/>
</dbReference>
<comment type="caution">
    <text evidence="2">The sequence shown here is derived from an EMBL/GenBank/DDBJ whole genome shotgun (WGS) entry which is preliminary data.</text>
</comment>
<name>A0A9X1RWM6_9BURK</name>
<accession>A0A9X1RWM6</accession>
<evidence type="ECO:0000313" key="2">
    <source>
        <dbReference type="EMBL" id="MCG5076429.1"/>
    </source>
</evidence>
<evidence type="ECO:0000256" key="1">
    <source>
        <dbReference type="SAM" id="Phobius"/>
    </source>
</evidence>
<keyword evidence="1" id="KW-0472">Membrane</keyword>
<organism evidence="2 3">
    <name type="scientific">Paraburkholderia tagetis</name>
    <dbReference type="NCBI Taxonomy" id="2913261"/>
    <lineage>
        <taxon>Bacteria</taxon>
        <taxon>Pseudomonadati</taxon>
        <taxon>Pseudomonadota</taxon>
        <taxon>Betaproteobacteria</taxon>
        <taxon>Burkholderiales</taxon>
        <taxon>Burkholderiaceae</taxon>
        <taxon>Paraburkholderia</taxon>
    </lineage>
</organism>
<keyword evidence="1" id="KW-0812">Transmembrane</keyword>